<keyword evidence="4" id="KW-1185">Reference proteome</keyword>
<dbReference type="RefSeq" id="WP_247290744.1">
    <property type="nucleotide sequence ID" value="NZ_JAKNRW010000006.1"/>
</dbReference>
<evidence type="ECO:0000313" key="3">
    <source>
        <dbReference type="EMBL" id="MCK1790677.1"/>
    </source>
</evidence>
<evidence type="ECO:0000313" key="4">
    <source>
        <dbReference type="Proteomes" id="UP001299876"/>
    </source>
</evidence>
<dbReference type="Proteomes" id="UP001299876">
    <property type="component" value="Unassembled WGS sequence"/>
</dbReference>
<dbReference type="Pfam" id="PF20249">
    <property type="entry name" value="VasX_N"/>
    <property type="match status" value="1"/>
</dbReference>
<organism evidence="3 4">
    <name type="scientific">Pseudomonas violetae</name>
    <dbReference type="NCBI Taxonomy" id="2915813"/>
    <lineage>
        <taxon>Bacteria</taxon>
        <taxon>Pseudomonadati</taxon>
        <taxon>Pseudomonadota</taxon>
        <taxon>Gammaproteobacteria</taxon>
        <taxon>Pseudomonadales</taxon>
        <taxon>Pseudomonadaceae</taxon>
        <taxon>Pseudomonas</taxon>
    </lineage>
</organism>
<reference evidence="3 4" key="1">
    <citation type="submission" date="2022-02" db="EMBL/GenBank/DDBJ databases">
        <title>Comparative genomics of the first Antarctic Pseudomonas spp. capable of biotransforming 2,4,6-Trinitrotoluene.</title>
        <authorList>
            <person name="Cabrera M.A."/>
            <person name="Marquez S.L."/>
            <person name="Perez-Donoso J.M."/>
        </authorList>
    </citation>
    <scope>NUCLEOTIDE SEQUENCE [LARGE SCALE GENOMIC DNA]</scope>
    <source>
        <strain evidence="3 4">TNT19</strain>
    </source>
</reference>
<protein>
    <recommendedName>
        <fullName evidence="2">Toxin VasX N-terminal region domain-containing protein</fullName>
    </recommendedName>
</protein>
<name>A0ABT0EZ16_9PSED</name>
<proteinExistence type="predicted"/>
<accession>A0ABT0EZ16</accession>
<feature type="region of interest" description="Disordered" evidence="1">
    <location>
        <begin position="188"/>
        <end position="212"/>
    </location>
</feature>
<evidence type="ECO:0000256" key="1">
    <source>
        <dbReference type="SAM" id="MobiDB-lite"/>
    </source>
</evidence>
<feature type="domain" description="Toxin VasX N-terminal region" evidence="2">
    <location>
        <begin position="30"/>
        <end position="164"/>
    </location>
</feature>
<dbReference type="InterPro" id="IPR046864">
    <property type="entry name" value="VasX_N"/>
</dbReference>
<dbReference type="EMBL" id="JAKNRW010000006">
    <property type="protein sequence ID" value="MCK1790677.1"/>
    <property type="molecule type" value="Genomic_DNA"/>
</dbReference>
<comment type="caution">
    <text evidence="3">The sequence shown here is derived from an EMBL/GenBank/DDBJ whole genome shotgun (WGS) entry which is preliminary data.</text>
</comment>
<evidence type="ECO:0000259" key="2">
    <source>
        <dbReference type="Pfam" id="PF20249"/>
    </source>
</evidence>
<dbReference type="CDD" id="cd20708">
    <property type="entry name" value="MIX_IV"/>
    <property type="match status" value="1"/>
</dbReference>
<sequence length="1143" mass="126751">MTTRQPPKVCANTAAMAKSAKDARSPIGLCPLMGQKVQLLPLRYGLVEHLDPCAELPMPLKLNSQPLGLRLLRDGYLYLIDDNTGYLHEYRVEQGQIRKLLWQGQEVAGDTRTTSVGEPHLVFTRLHRLYASYSEIQWTAYKCAQVLQDPGERQRLMQRVDPASACPINGGPALLSKQQAEKWLAEVAPTPSPTDKTPEALPEGAHPQERQPYSWEASPLFKETAIEVLTSRVLGAYQNDYLFLVLRDDFGVMRDLASAQLQVADWIEQWSADEVAQRKYLTGAYIQSLYEMGPAQLEDLAAANPDVKDLKEALNPQQLEALDEYLRAKRDHNGQPFHGDEQVWRKAAASDPHARAFVSLIDSLGDALWQKHQTAIADLHLRTWEALNGKAIGERGIDQLVKRADMQAFVRQQQTLLSHWQKRLQAIREDRLSMIVGGHFHRAAWYYDFKQNSQIQHRLETEFVCVAALCGDRAATEKLAAFLEQNPLTVVPGLETLPLADQLDVSKRLVDLSSFWIKVFTAQDNLAGANALANQFNSLMSERLPNYGDLNTRFKGLQSLLDGAYVPAHQLLAADQLDRAHNDFKRQQSIDPNSYLRNLGQPARLQLLREFSRSGLTLRAASAYEIQAFNKTRDDALNLRRKLKRTYQLRHQELLRQTHGLSAPGSEGAHNQRINELRAALVPLEERLSGALTVGSGAAGQIGTVVDGMDPALRNEMQRTVRDFRATGTFGKPLSSALTSAGDGVALLLFVYQGHKFVEALSAFSEKTDRTFSDLGPVAESLILMSAAGFAVVQGLSVTILQAHIQGMDSAAGKLNTMSRLGRWAGIAGDAAFGFGALAATIDLGKHSQQWGKALAAGNHLALAATTLQIAGDGILVGTNTWGAKHTTTIISQILKKPAELRALAWAEASPRLLSIAARANLVGLIGTALQLVGEGLYNYFNLNELQKWLQASAWGTANLQRSLPEDWSALARVVQQPTCELVREGKRTYLQLRLPGVRTQEMDSRQLHLQAFHKIRDWQPKPYSRHAPPARWQENSPAWAAVAVVASQADEALTLQLPISETQQTSDFALAFTIGYQLEAERNLTHRTSFILRDLRIATVRGFRLPAQGRFTLDAVEALPSGFDKAPFWGFKREEMAAVDDQ</sequence>
<gene>
    <name evidence="3" type="ORF">L9059_10850</name>
</gene>